<name>A0A7Y8GW20_9BURK</name>
<dbReference type="AlphaFoldDB" id="A0A7Y8GW20"/>
<sequence length="203" mass="22811">MPAQMPTADVHLRETPVSRTELLKGHFLHVVRDTVRLPSGHEATREYVLHPGAVMVIGLLDDGRVVLERQFRHPMRTVVIEFPAGKLDAGENSLACAQRELREETGYSAREWAFAGRLAPTIAYSDEIIDIWFARGLTLGERHLDEGEFLDVFTATPAELQAWCRGGEVLDCKTLVGMLWLQNVLRGEWALDWSGHMPADIAR</sequence>
<evidence type="ECO:0000259" key="8">
    <source>
        <dbReference type="PROSITE" id="PS51462"/>
    </source>
</evidence>
<evidence type="ECO:0000256" key="6">
    <source>
        <dbReference type="ARBA" id="ARBA00032162"/>
    </source>
</evidence>
<comment type="caution">
    <text evidence="9">The sequence shown here is derived from an EMBL/GenBank/DDBJ whole genome shotgun (WGS) entry which is preliminary data.</text>
</comment>
<evidence type="ECO:0000256" key="3">
    <source>
        <dbReference type="ARBA" id="ARBA00007275"/>
    </source>
</evidence>
<comment type="cofactor">
    <cofactor evidence="2">
        <name>Mg(2+)</name>
        <dbReference type="ChEBI" id="CHEBI:18420"/>
    </cofactor>
</comment>
<dbReference type="GO" id="GO:0005829">
    <property type="term" value="C:cytosol"/>
    <property type="evidence" value="ECO:0007669"/>
    <property type="project" value="TreeGrafter"/>
</dbReference>
<proteinExistence type="inferred from homology"/>
<dbReference type="InterPro" id="IPR015797">
    <property type="entry name" value="NUDIX_hydrolase-like_dom_sf"/>
</dbReference>
<dbReference type="PANTHER" id="PTHR11839">
    <property type="entry name" value="UDP/ADP-SUGAR PYROPHOSPHATASE"/>
    <property type="match status" value="1"/>
</dbReference>
<dbReference type="GO" id="GO:0016787">
    <property type="term" value="F:hydrolase activity"/>
    <property type="evidence" value="ECO:0007669"/>
    <property type="project" value="UniProtKB-KW"/>
</dbReference>
<dbReference type="Gene3D" id="3.90.79.10">
    <property type="entry name" value="Nucleoside Triphosphate Pyrophosphohydrolase"/>
    <property type="match status" value="1"/>
</dbReference>
<dbReference type="PANTHER" id="PTHR11839:SF18">
    <property type="entry name" value="NUDIX HYDROLASE DOMAIN-CONTAINING PROTEIN"/>
    <property type="match status" value="1"/>
</dbReference>
<dbReference type="PROSITE" id="PS00893">
    <property type="entry name" value="NUDIX_BOX"/>
    <property type="match status" value="1"/>
</dbReference>
<evidence type="ECO:0000256" key="2">
    <source>
        <dbReference type="ARBA" id="ARBA00001946"/>
    </source>
</evidence>
<evidence type="ECO:0000256" key="5">
    <source>
        <dbReference type="ARBA" id="ARBA00022801"/>
    </source>
</evidence>
<dbReference type="EMBL" id="VYGV01000007">
    <property type="protein sequence ID" value="NWF45936.1"/>
    <property type="molecule type" value="Genomic_DNA"/>
</dbReference>
<evidence type="ECO:0000256" key="1">
    <source>
        <dbReference type="ARBA" id="ARBA00000847"/>
    </source>
</evidence>
<comment type="catalytic activity">
    <reaction evidence="1">
        <text>GDP-alpha-D-mannose + H2O = alpha-D-mannose 1-phosphate + GMP + 2 H(+)</text>
        <dbReference type="Rhea" id="RHEA:27978"/>
        <dbReference type="ChEBI" id="CHEBI:15377"/>
        <dbReference type="ChEBI" id="CHEBI:15378"/>
        <dbReference type="ChEBI" id="CHEBI:57527"/>
        <dbReference type="ChEBI" id="CHEBI:58115"/>
        <dbReference type="ChEBI" id="CHEBI:58409"/>
    </reaction>
</comment>
<evidence type="ECO:0000313" key="9">
    <source>
        <dbReference type="EMBL" id="NWF45936.1"/>
    </source>
</evidence>
<evidence type="ECO:0000313" key="10">
    <source>
        <dbReference type="Proteomes" id="UP000545507"/>
    </source>
</evidence>
<protein>
    <recommendedName>
        <fullName evidence="4">GDP-mannose pyrophosphatase</fullName>
    </recommendedName>
    <alternativeName>
        <fullName evidence="6">GDP-mannose hydrolase</fullName>
    </alternativeName>
    <alternativeName>
        <fullName evidence="7">GDPMK</fullName>
    </alternativeName>
</protein>
<evidence type="ECO:0000256" key="7">
    <source>
        <dbReference type="ARBA" id="ARBA00032272"/>
    </source>
</evidence>
<dbReference type="GO" id="GO:0006753">
    <property type="term" value="P:nucleoside phosphate metabolic process"/>
    <property type="evidence" value="ECO:0007669"/>
    <property type="project" value="TreeGrafter"/>
</dbReference>
<dbReference type="RefSeq" id="WP_177135814.1">
    <property type="nucleotide sequence ID" value="NZ_VYGV01000007.1"/>
</dbReference>
<evidence type="ECO:0000256" key="4">
    <source>
        <dbReference type="ARBA" id="ARBA00016377"/>
    </source>
</evidence>
<dbReference type="InterPro" id="IPR020084">
    <property type="entry name" value="NUDIX_hydrolase_CS"/>
</dbReference>
<dbReference type="InterPro" id="IPR000086">
    <property type="entry name" value="NUDIX_hydrolase_dom"/>
</dbReference>
<dbReference type="Proteomes" id="UP000545507">
    <property type="component" value="Unassembled WGS sequence"/>
</dbReference>
<keyword evidence="10" id="KW-1185">Reference proteome</keyword>
<feature type="domain" description="Nudix hydrolase" evidence="8">
    <location>
        <begin position="48"/>
        <end position="177"/>
    </location>
</feature>
<dbReference type="PROSITE" id="PS51462">
    <property type="entry name" value="NUDIX"/>
    <property type="match status" value="1"/>
</dbReference>
<accession>A0A7Y8GW20</accession>
<dbReference type="SUPFAM" id="SSF55811">
    <property type="entry name" value="Nudix"/>
    <property type="match status" value="1"/>
</dbReference>
<organism evidence="9 10">
    <name type="scientific">Hydrogenophaga aromaticivorans</name>
    <dbReference type="NCBI Taxonomy" id="2610898"/>
    <lineage>
        <taxon>Bacteria</taxon>
        <taxon>Pseudomonadati</taxon>
        <taxon>Pseudomonadota</taxon>
        <taxon>Betaproteobacteria</taxon>
        <taxon>Burkholderiales</taxon>
        <taxon>Comamonadaceae</taxon>
        <taxon>Hydrogenophaga</taxon>
    </lineage>
</organism>
<dbReference type="Pfam" id="PF00293">
    <property type="entry name" value="NUDIX"/>
    <property type="match status" value="1"/>
</dbReference>
<keyword evidence="5 9" id="KW-0378">Hydrolase</keyword>
<reference evidence="9 10" key="1">
    <citation type="submission" date="2019-09" db="EMBL/GenBank/DDBJ databases">
        <title>Hydrogenophaga aromatica sp. nov., isolated from a para-xylene-degrading enrichment culture.</title>
        <authorList>
            <person name="Tancsics A."/>
            <person name="Banerjee S."/>
        </authorList>
    </citation>
    <scope>NUCLEOTIDE SEQUENCE [LARGE SCALE GENOMIC DNA]</scope>
    <source>
        <strain evidence="9 10">D2P1</strain>
    </source>
</reference>
<comment type="similarity">
    <text evidence="3">Belongs to the Nudix hydrolase family. NudK subfamily.</text>
</comment>
<dbReference type="GO" id="GO:0019693">
    <property type="term" value="P:ribose phosphate metabolic process"/>
    <property type="evidence" value="ECO:0007669"/>
    <property type="project" value="TreeGrafter"/>
</dbReference>
<gene>
    <name evidence="9" type="ORF">F3K02_11845</name>
</gene>